<proteinExistence type="inferred from homology"/>
<dbReference type="InterPro" id="IPR037062">
    <property type="entry name" value="Malic_N_dom_sf"/>
</dbReference>
<comment type="cofactor">
    <cofactor evidence="1">
        <name>Mn(2+)</name>
        <dbReference type="ChEBI" id="CHEBI:29035"/>
    </cofactor>
</comment>
<feature type="binding site" evidence="8">
    <location>
        <position position="243"/>
    </location>
    <ligand>
        <name>a divalent metal cation</name>
        <dbReference type="ChEBI" id="CHEBI:60240"/>
    </ligand>
</feature>
<reference evidence="12 13" key="1">
    <citation type="journal article" date="2016" name="Microb. Cell Fact.">
        <title>Dissection of exopolysaccharide biosynthesis in Kozakia baliensis.</title>
        <authorList>
            <person name="Brandt J.U."/>
            <person name="Jakob F."/>
            <person name="Behr J."/>
            <person name="Geissler A.J."/>
            <person name="Vogel R.F."/>
        </authorList>
    </citation>
    <scope>NUCLEOTIDE SEQUENCE [LARGE SCALE GENOMIC DNA]</scope>
    <source>
        <strain evidence="12 13">DSM 14400</strain>
    </source>
</reference>
<feature type="domain" description="Malic enzyme N-terminal" evidence="11">
    <location>
        <begin position="77"/>
        <end position="257"/>
    </location>
</feature>
<protein>
    <submittedName>
        <fullName evidence="12">NAD-dependent malic enzyme</fullName>
    </submittedName>
</protein>
<dbReference type="NCBIfam" id="NF010052">
    <property type="entry name" value="PRK13529.1"/>
    <property type="match status" value="1"/>
</dbReference>
<feature type="binding site" evidence="8">
    <location>
        <position position="266"/>
    </location>
    <ligand>
        <name>a divalent metal cation</name>
        <dbReference type="ChEBI" id="CHEBI:60240"/>
    </ligand>
</feature>
<dbReference type="GO" id="GO:0016616">
    <property type="term" value="F:oxidoreductase activity, acting on the CH-OH group of donors, NAD or NADP as acceptor"/>
    <property type="evidence" value="ECO:0007669"/>
    <property type="project" value="InterPro"/>
</dbReference>
<comment type="cofactor">
    <cofactor evidence="8">
        <name>Mg(2+)</name>
        <dbReference type="ChEBI" id="CHEBI:18420"/>
    </cofactor>
    <cofactor evidence="8">
        <name>Mn(2+)</name>
        <dbReference type="ChEBI" id="CHEBI:29035"/>
    </cofactor>
    <text evidence="8">Divalent metal cations. Prefers magnesium or manganese.</text>
</comment>
<gene>
    <name evidence="12" type="ORF">A0U89_04785</name>
</gene>
<dbReference type="Pfam" id="PF03949">
    <property type="entry name" value="Malic_M"/>
    <property type="match status" value="1"/>
</dbReference>
<evidence type="ECO:0000259" key="10">
    <source>
        <dbReference type="SMART" id="SM00919"/>
    </source>
</evidence>
<dbReference type="SUPFAM" id="SSF51735">
    <property type="entry name" value="NAD(P)-binding Rossmann-fold domains"/>
    <property type="match status" value="1"/>
</dbReference>
<evidence type="ECO:0000256" key="8">
    <source>
        <dbReference type="PIRSR" id="PIRSR000106-3"/>
    </source>
</evidence>
<dbReference type="FunFam" id="3.40.50.10380:FF:000001">
    <property type="entry name" value="NAD-dependent malic enzyme"/>
    <property type="match status" value="1"/>
</dbReference>
<dbReference type="InterPro" id="IPR046346">
    <property type="entry name" value="Aminoacid_DH-like_N_sf"/>
</dbReference>
<dbReference type="InterPro" id="IPR012301">
    <property type="entry name" value="Malic_N_dom"/>
</dbReference>
<feature type="binding site" evidence="8">
    <location>
        <position position="242"/>
    </location>
    <ligand>
        <name>a divalent metal cation</name>
        <dbReference type="ChEBI" id="CHEBI:60240"/>
    </ligand>
</feature>
<dbReference type="PIRSF" id="PIRSF000106">
    <property type="entry name" value="ME"/>
    <property type="match status" value="1"/>
</dbReference>
<dbReference type="GO" id="GO:0046872">
    <property type="term" value="F:metal ion binding"/>
    <property type="evidence" value="ECO:0007669"/>
    <property type="project" value="UniProtKB-KW"/>
</dbReference>
<dbReference type="GO" id="GO:0051287">
    <property type="term" value="F:NAD binding"/>
    <property type="evidence" value="ECO:0007669"/>
    <property type="project" value="InterPro"/>
</dbReference>
<keyword evidence="4" id="KW-0560">Oxidoreductase</keyword>
<accession>A0A1D8USD4</accession>
<sequence>MTHMEERIVLQQGKALLADPRLNKGLAFSAAERDAFGLHGLLPQNIDTLDRQVDVAMKFLDSLATPFAQHVRLRAIQDSNETLFYAILERDLEKYLPVIYTPTIGEACRKFSEIWLMPRGLFLSWPERDRMDEILADPALHDVRVIVVTDGERVLGLGDQGVGGMGIPIGKLSLYTACAGIAPHQTLPIMLDVGTNNEELLASSDYIGWKHQRVQPAEYDAFIEQFVRAVHKRWPQILLHWEDFAAKNAAPILERYRQQLCVYNDDIQGTAAVTVGTILAANFASNARLSDHTFVLLGGGSAGVGIANLLLLMMKAEGTPEEEALSRFYIVEKEGLLTTRSPSLDAGQRRFARADWKGGVGDLAEVVHAVHPTVLIGACGVGGMFTEDIVRDMAAHCKRPIILPLSNPTSHAEAMPRDLFAWTDGRVLVSTGSPFPPIKHQGHLRRVDITNNAYIFPGVGLGVLACGAKHVTDGMIMAAARGLAAISPARTNPEGNLLPPLAEMHEAAIVVAEATARQARDEGVCEAFEDDELRQRIDRFVWSPEYQAYKKG</sequence>
<dbReference type="Gene3D" id="3.40.50.720">
    <property type="entry name" value="NAD(P)-binding Rossmann-like Domain"/>
    <property type="match status" value="1"/>
</dbReference>
<keyword evidence="5" id="KW-0520">NAD</keyword>
<dbReference type="GO" id="GO:0004470">
    <property type="term" value="F:malic enzyme activity"/>
    <property type="evidence" value="ECO:0007669"/>
    <property type="project" value="InterPro"/>
</dbReference>
<feature type="binding site" evidence="7">
    <location>
        <position position="153"/>
    </location>
    <ligand>
        <name>(S)-malate</name>
        <dbReference type="ChEBI" id="CHEBI:15589"/>
    </ligand>
</feature>
<dbReference type="KEGG" id="kba:A0U89_04785"/>
<dbReference type="InterPro" id="IPR012302">
    <property type="entry name" value="Malic_NAD-bd"/>
</dbReference>
<evidence type="ECO:0000256" key="3">
    <source>
        <dbReference type="ARBA" id="ARBA00022723"/>
    </source>
</evidence>
<evidence type="ECO:0000256" key="1">
    <source>
        <dbReference type="ARBA" id="ARBA00001936"/>
    </source>
</evidence>
<evidence type="ECO:0000256" key="9">
    <source>
        <dbReference type="RuleBase" id="RU003427"/>
    </source>
</evidence>
<dbReference type="InterPro" id="IPR001891">
    <property type="entry name" value="Malic_OxRdtase"/>
</dbReference>
<dbReference type="AlphaFoldDB" id="A0A1D8USD4"/>
<dbReference type="eggNOG" id="COG0281">
    <property type="taxonomic scope" value="Bacteria"/>
</dbReference>
<dbReference type="SMART" id="SM01274">
    <property type="entry name" value="malic"/>
    <property type="match status" value="1"/>
</dbReference>
<evidence type="ECO:0000256" key="7">
    <source>
        <dbReference type="PIRSR" id="PIRSR000106-2"/>
    </source>
</evidence>
<organism evidence="12 13">
    <name type="scientific">Kozakia baliensis</name>
    <dbReference type="NCBI Taxonomy" id="153496"/>
    <lineage>
        <taxon>Bacteria</taxon>
        <taxon>Pseudomonadati</taxon>
        <taxon>Pseudomonadota</taxon>
        <taxon>Alphaproteobacteria</taxon>
        <taxon>Acetobacterales</taxon>
        <taxon>Acetobacteraceae</taxon>
        <taxon>Kozakia</taxon>
    </lineage>
</organism>
<evidence type="ECO:0000259" key="11">
    <source>
        <dbReference type="SMART" id="SM01274"/>
    </source>
</evidence>
<feature type="binding site" evidence="7">
    <location>
        <position position="407"/>
    </location>
    <ligand>
        <name>(S)-malate</name>
        <dbReference type="ChEBI" id="CHEBI:15589"/>
    </ligand>
</feature>
<dbReference type="Pfam" id="PF00390">
    <property type="entry name" value="malic"/>
    <property type="match status" value="1"/>
</dbReference>
<dbReference type="SMART" id="SM00919">
    <property type="entry name" value="Malic_M"/>
    <property type="match status" value="1"/>
</dbReference>
<dbReference type="Gene3D" id="3.40.50.10380">
    <property type="entry name" value="Malic enzyme, N-terminal domain"/>
    <property type="match status" value="1"/>
</dbReference>
<evidence type="ECO:0000256" key="2">
    <source>
        <dbReference type="ARBA" id="ARBA00008785"/>
    </source>
</evidence>
<dbReference type="PANTHER" id="PTHR23406:SF34">
    <property type="entry name" value="NAD-DEPENDENT MALIC ENZYME, MITOCHONDRIAL"/>
    <property type="match status" value="1"/>
</dbReference>
<feature type="domain" description="Malic enzyme NAD-binding" evidence="10">
    <location>
        <begin position="267"/>
        <end position="520"/>
    </location>
</feature>
<dbReference type="Proteomes" id="UP000179145">
    <property type="component" value="Chromosome"/>
</dbReference>
<feature type="active site" description="Proton donor" evidence="6">
    <location>
        <position position="100"/>
    </location>
</feature>
<dbReference type="SUPFAM" id="SSF53223">
    <property type="entry name" value="Aminoacid dehydrogenase-like, N-terminal domain"/>
    <property type="match status" value="1"/>
</dbReference>
<keyword evidence="3 8" id="KW-0479">Metal-binding</keyword>
<evidence type="ECO:0000313" key="13">
    <source>
        <dbReference type="Proteomes" id="UP000179145"/>
    </source>
</evidence>
<dbReference type="STRING" id="153496.A0U89_04785"/>
<dbReference type="GO" id="GO:0006108">
    <property type="term" value="P:malate metabolic process"/>
    <property type="evidence" value="ECO:0007669"/>
    <property type="project" value="TreeGrafter"/>
</dbReference>
<comment type="similarity">
    <text evidence="2 9">Belongs to the malic enzymes family.</text>
</comment>
<evidence type="ECO:0000313" key="12">
    <source>
        <dbReference type="EMBL" id="AOX16554.1"/>
    </source>
</evidence>
<feature type="binding site" evidence="7">
    <location>
        <position position="451"/>
    </location>
    <ligand>
        <name>(S)-malate</name>
        <dbReference type="ChEBI" id="CHEBI:15589"/>
    </ligand>
</feature>
<name>A0A1D8USD4_9PROT</name>
<evidence type="ECO:0000256" key="5">
    <source>
        <dbReference type="ARBA" id="ARBA00023027"/>
    </source>
</evidence>
<evidence type="ECO:0000256" key="4">
    <source>
        <dbReference type="ARBA" id="ARBA00023002"/>
    </source>
</evidence>
<dbReference type="OrthoDB" id="3314528at2"/>
<evidence type="ECO:0000256" key="6">
    <source>
        <dbReference type="PIRSR" id="PIRSR000106-1"/>
    </source>
</evidence>
<dbReference type="PANTHER" id="PTHR23406">
    <property type="entry name" value="MALIC ENZYME-RELATED"/>
    <property type="match status" value="1"/>
</dbReference>
<keyword evidence="13" id="KW-1185">Reference proteome</keyword>
<feature type="active site" description="Proton acceptor" evidence="6">
    <location>
        <position position="171"/>
    </location>
</feature>
<dbReference type="EMBL" id="CP014674">
    <property type="protein sequence ID" value="AOX16554.1"/>
    <property type="molecule type" value="Genomic_DNA"/>
</dbReference>
<dbReference type="InterPro" id="IPR036291">
    <property type="entry name" value="NAD(P)-bd_dom_sf"/>
</dbReference>
<dbReference type="PRINTS" id="PR00072">
    <property type="entry name" value="MALOXRDTASE"/>
</dbReference>